<evidence type="ECO:0000256" key="2">
    <source>
        <dbReference type="ARBA" id="ARBA00008064"/>
    </source>
</evidence>
<dbReference type="GO" id="GO:0009297">
    <property type="term" value="P:pilus assembly"/>
    <property type="evidence" value="ECO:0007669"/>
    <property type="project" value="InterPro"/>
</dbReference>
<dbReference type="Gene3D" id="2.60.40.2610">
    <property type="entry name" value="Outer membrane usher protein FimD, plug domain"/>
    <property type="match status" value="1"/>
</dbReference>
<dbReference type="GO" id="GO:0009279">
    <property type="term" value="C:cell outer membrane"/>
    <property type="evidence" value="ECO:0007669"/>
    <property type="project" value="UniProtKB-SubCell"/>
</dbReference>
<evidence type="ECO:0000256" key="7">
    <source>
        <dbReference type="ARBA" id="ARBA00022729"/>
    </source>
</evidence>
<dbReference type="OrthoDB" id="6493586at2"/>
<keyword evidence="6" id="KW-0812">Transmembrane</keyword>
<feature type="signal peptide" evidence="10">
    <location>
        <begin position="1"/>
        <end position="20"/>
    </location>
</feature>
<reference evidence="12 13" key="1">
    <citation type="submission" date="2018-01" db="EMBL/GenBank/DDBJ databases">
        <title>Complete and assembled Genome of Pantoea gaviniae DSM22758T.</title>
        <authorList>
            <person name="Stevens M.J.A."/>
            <person name="Zurfluh K."/>
            <person name="Stephan R."/>
        </authorList>
    </citation>
    <scope>NUCLEOTIDE SEQUENCE [LARGE SCALE GENOMIC DNA]</scope>
    <source>
        <strain evidence="12 13">DSM 22758</strain>
    </source>
</reference>
<protein>
    <submittedName>
        <fullName evidence="12">Usher protein</fullName>
    </submittedName>
</protein>
<gene>
    <name evidence="12" type="ORF">C2E15_18775</name>
</gene>
<comment type="subcellular location">
    <subcellularLocation>
        <location evidence="1">Cell outer membrane</location>
        <topology evidence="1">Multi-pass membrane protein</topology>
    </subcellularLocation>
</comment>
<dbReference type="InterPro" id="IPR025885">
    <property type="entry name" value="PapC_N"/>
</dbReference>
<dbReference type="AlphaFoldDB" id="A0A1X1DXG8"/>
<dbReference type="InterPro" id="IPR042186">
    <property type="entry name" value="FimD_plug_dom"/>
</dbReference>
<evidence type="ECO:0000259" key="11">
    <source>
        <dbReference type="Pfam" id="PF13954"/>
    </source>
</evidence>
<evidence type="ECO:0000256" key="6">
    <source>
        <dbReference type="ARBA" id="ARBA00022692"/>
    </source>
</evidence>
<dbReference type="PANTHER" id="PTHR30451:SF21">
    <property type="entry name" value="FIMBRIAL USHER DOMAIN-CONTAINING PROTEIN YDET-RELATED"/>
    <property type="match status" value="1"/>
</dbReference>
<proteinExistence type="inferred from homology"/>
<keyword evidence="13" id="KW-1185">Reference proteome</keyword>
<dbReference type="Pfam" id="PF13954">
    <property type="entry name" value="PapC_N"/>
    <property type="match status" value="1"/>
</dbReference>
<feature type="domain" description="PapC N-terminal" evidence="11">
    <location>
        <begin position="26"/>
        <end position="128"/>
    </location>
</feature>
<name>A0A1X1DXG8_9GAMM</name>
<dbReference type="KEGG" id="pgz:C2E15_18775"/>
<dbReference type="InterPro" id="IPR000015">
    <property type="entry name" value="Fimb_usher"/>
</dbReference>
<dbReference type="Gene3D" id="2.60.40.3110">
    <property type="match status" value="1"/>
</dbReference>
<dbReference type="PANTHER" id="PTHR30451">
    <property type="entry name" value="OUTER MEMBRANE USHER PROTEIN"/>
    <property type="match status" value="1"/>
</dbReference>
<evidence type="ECO:0000256" key="8">
    <source>
        <dbReference type="ARBA" id="ARBA00023136"/>
    </source>
</evidence>
<evidence type="ECO:0000256" key="1">
    <source>
        <dbReference type="ARBA" id="ARBA00004571"/>
    </source>
</evidence>
<evidence type="ECO:0000256" key="5">
    <source>
        <dbReference type="ARBA" id="ARBA00022558"/>
    </source>
</evidence>
<feature type="chain" id="PRO_5012100431" evidence="10">
    <location>
        <begin position="21"/>
        <end position="703"/>
    </location>
</feature>
<accession>A0A1X1DXG8</accession>
<dbReference type="EMBL" id="CP026377">
    <property type="protein sequence ID" value="AUX94916.1"/>
    <property type="molecule type" value="Genomic_DNA"/>
</dbReference>
<evidence type="ECO:0000256" key="3">
    <source>
        <dbReference type="ARBA" id="ARBA00022448"/>
    </source>
</evidence>
<evidence type="ECO:0000313" key="13">
    <source>
        <dbReference type="Proteomes" id="UP000238365"/>
    </source>
</evidence>
<evidence type="ECO:0000313" key="12">
    <source>
        <dbReference type="EMBL" id="AUX94916.1"/>
    </source>
</evidence>
<keyword evidence="3" id="KW-0813">Transport</keyword>
<keyword evidence="4" id="KW-1134">Transmembrane beta strand</keyword>
<evidence type="ECO:0000256" key="10">
    <source>
        <dbReference type="SAM" id="SignalP"/>
    </source>
</evidence>
<dbReference type="Pfam" id="PF00577">
    <property type="entry name" value="Usher"/>
    <property type="match status" value="1"/>
</dbReference>
<keyword evidence="7 10" id="KW-0732">Signal</keyword>
<evidence type="ECO:0000256" key="4">
    <source>
        <dbReference type="ARBA" id="ARBA00022452"/>
    </source>
</evidence>
<keyword evidence="8" id="KW-0472">Membrane</keyword>
<sequence>MNRLRFLSLLPAFSLLQATAAQPLWVLVNNHYKGRLALEITAEQPCLTRALLAEWGVKTTRLPASGWTAQGCLSARIAQQRFHSRYQPDAALLTLTIAAEDLWPRQNDVAASRWDEGINALFTSWRASYRYAQSDNPYAARGAHMALELDNGVNVGPWRLRYQNTFWRDAAGRQGVFTRQASLYRSLHAWRAQWRIGDGETSDTLFDAFPFRGMMLKTDEAMLPDRWRPFSPWVSGYARSHADVTISQNGLTLYRLRVPPGPFVIRDFYPPANDGALLLTIRESDGSESWRYLPWSALPALARRSHVSYELAAGRYRPWRGSDLPAPAFLQASRTQGISAALTLYGGLQRADGYVSYLAGAGLNLNPLGALSVDVTQARYLSASRSRRGEVWRLRYAKAFFTQQTSVSVLLRYFPSRGQYRSLEEKILQPDDDWLFDDSENRRLLQAIWINRYLADDRSLSLHYTQQSWRQTRGQRRAFSLSYQATREAWDISLWLGRAREPAARSETTLGITLSLSLPGSGSPTLRYDHHLASRAFSSQEIGLSGSALANYSLRYDAAVTAARHGDRGYQASLSYQHNAGEALLRVAAEGDTRDYQIDASGSLLLHQEGLTFGQAMSETMALIVVPDSPGIGNEQQFGVTTNAKGEALVGYLVPWRVNRLTLDGWQLPEGTTLPMTEREVVPTQGAIVKALYLAAEKQQTAR</sequence>
<dbReference type="InterPro" id="IPR037224">
    <property type="entry name" value="PapC_N_sf"/>
</dbReference>
<dbReference type="Gene3D" id="3.10.20.410">
    <property type="match status" value="1"/>
</dbReference>
<evidence type="ECO:0000256" key="9">
    <source>
        <dbReference type="ARBA" id="ARBA00023237"/>
    </source>
</evidence>
<comment type="similarity">
    <text evidence="2">Belongs to the fimbrial export usher family.</text>
</comment>
<dbReference type="SUPFAM" id="SSF141729">
    <property type="entry name" value="FimD N-terminal domain-like"/>
    <property type="match status" value="1"/>
</dbReference>
<dbReference type="GO" id="GO:0015473">
    <property type="term" value="F:fimbrial usher porin activity"/>
    <property type="evidence" value="ECO:0007669"/>
    <property type="project" value="InterPro"/>
</dbReference>
<dbReference type="Proteomes" id="UP000238365">
    <property type="component" value="Chromosome"/>
</dbReference>
<organism evidence="12 13">
    <name type="scientific">Mixta gaviniae</name>
    <dbReference type="NCBI Taxonomy" id="665914"/>
    <lineage>
        <taxon>Bacteria</taxon>
        <taxon>Pseudomonadati</taxon>
        <taxon>Pseudomonadota</taxon>
        <taxon>Gammaproteobacteria</taxon>
        <taxon>Enterobacterales</taxon>
        <taxon>Erwiniaceae</taxon>
        <taxon>Mixta</taxon>
    </lineage>
</organism>
<dbReference type="RefSeq" id="WP_104958718.1">
    <property type="nucleotide sequence ID" value="NZ_CP026377.1"/>
</dbReference>
<keyword evidence="9" id="KW-0998">Cell outer membrane</keyword>
<keyword evidence="5" id="KW-1029">Fimbrium biogenesis</keyword>